<sequence length="307" mass="36370">MEQHRIFRILLNTVGFLGIQLRPFIWSDSISILNWSLNIVINLLTLYVLNNQKPFHQRLERLMTSDQYLMYYFIKTCGLFVFPGICLSYVITYLIYGHRILQYLQSSTFSSVRISHNSILFFIAVFMIPFFIFWLRKFIPFYPYDLVTFFAIEIVILYRSVTWILLSITKCRDLFEEMKDLAELNNRLQPIFSILTTIHLIYTSAVVTVALNDLAMNDFPINLWCIFDILYRLIFWFGLLTINRKVLQNFDRIEGSPKSNDTVKKEFIAAKMCKSFKIQRDEHLSTIIPSAIVRCFTYRFEIPIGLD</sequence>
<keyword evidence="3" id="KW-1185">Reference proteome</keyword>
<gene>
    <name evidence="2" type="ORF">BLA29_005181</name>
</gene>
<protein>
    <submittedName>
        <fullName evidence="2">Uncharacterized protein</fullName>
    </submittedName>
</protein>
<dbReference type="Proteomes" id="UP000194236">
    <property type="component" value="Unassembled WGS sequence"/>
</dbReference>
<proteinExistence type="predicted"/>
<feature type="transmembrane region" description="Helical" evidence="1">
    <location>
        <begin position="147"/>
        <end position="169"/>
    </location>
</feature>
<dbReference type="EMBL" id="MUJZ01033960">
    <property type="protein sequence ID" value="OTF77178.1"/>
    <property type="molecule type" value="Genomic_DNA"/>
</dbReference>
<evidence type="ECO:0000313" key="3">
    <source>
        <dbReference type="Proteomes" id="UP000194236"/>
    </source>
</evidence>
<dbReference type="AlphaFoldDB" id="A0A1Y3BB94"/>
<feature type="transmembrane region" description="Helical" evidence="1">
    <location>
        <begin position="221"/>
        <end position="242"/>
    </location>
</feature>
<reference evidence="2 3" key="1">
    <citation type="submission" date="2017-03" db="EMBL/GenBank/DDBJ databases">
        <title>Genome Survey of Euroglyphus maynei.</title>
        <authorList>
            <person name="Arlian L.G."/>
            <person name="Morgan M.S."/>
            <person name="Rider S.D."/>
        </authorList>
    </citation>
    <scope>NUCLEOTIDE SEQUENCE [LARGE SCALE GENOMIC DNA]</scope>
    <source>
        <strain evidence="2">Arlian Lab</strain>
        <tissue evidence="2">Whole body</tissue>
    </source>
</reference>
<comment type="caution">
    <text evidence="2">The sequence shown here is derived from an EMBL/GenBank/DDBJ whole genome shotgun (WGS) entry which is preliminary data.</text>
</comment>
<feature type="transmembrane region" description="Helical" evidence="1">
    <location>
        <begin position="117"/>
        <end position="135"/>
    </location>
</feature>
<accession>A0A1Y3BB94</accession>
<keyword evidence="1" id="KW-0472">Membrane</keyword>
<feature type="non-terminal residue" evidence="2">
    <location>
        <position position="307"/>
    </location>
</feature>
<evidence type="ECO:0000256" key="1">
    <source>
        <dbReference type="SAM" id="Phobius"/>
    </source>
</evidence>
<feature type="transmembrane region" description="Helical" evidence="1">
    <location>
        <begin position="190"/>
        <end position="209"/>
    </location>
</feature>
<evidence type="ECO:0000313" key="2">
    <source>
        <dbReference type="EMBL" id="OTF77178.1"/>
    </source>
</evidence>
<feature type="transmembrane region" description="Helical" evidence="1">
    <location>
        <begin position="69"/>
        <end position="96"/>
    </location>
</feature>
<feature type="transmembrane region" description="Helical" evidence="1">
    <location>
        <begin position="32"/>
        <end position="49"/>
    </location>
</feature>
<keyword evidence="1" id="KW-1133">Transmembrane helix</keyword>
<name>A0A1Y3BB94_EURMA</name>
<keyword evidence="1" id="KW-0812">Transmembrane</keyword>
<organism evidence="2 3">
    <name type="scientific">Euroglyphus maynei</name>
    <name type="common">Mayne's house dust mite</name>
    <dbReference type="NCBI Taxonomy" id="6958"/>
    <lineage>
        <taxon>Eukaryota</taxon>
        <taxon>Metazoa</taxon>
        <taxon>Ecdysozoa</taxon>
        <taxon>Arthropoda</taxon>
        <taxon>Chelicerata</taxon>
        <taxon>Arachnida</taxon>
        <taxon>Acari</taxon>
        <taxon>Acariformes</taxon>
        <taxon>Sarcoptiformes</taxon>
        <taxon>Astigmata</taxon>
        <taxon>Psoroptidia</taxon>
        <taxon>Analgoidea</taxon>
        <taxon>Pyroglyphidae</taxon>
        <taxon>Pyroglyphinae</taxon>
        <taxon>Euroglyphus</taxon>
    </lineage>
</organism>